<feature type="compositionally biased region" description="Low complexity" evidence="1">
    <location>
        <begin position="88"/>
        <end position="97"/>
    </location>
</feature>
<protein>
    <recommendedName>
        <fullName evidence="2">Ribonuclease H1 N-terminal domain-containing protein</fullName>
    </recommendedName>
</protein>
<evidence type="ECO:0000313" key="4">
    <source>
        <dbReference type="Proteomes" id="UP000054007"/>
    </source>
</evidence>
<feature type="compositionally biased region" description="Polar residues" evidence="1">
    <location>
        <begin position="20"/>
        <end position="29"/>
    </location>
</feature>
<reference evidence="3 4" key="1">
    <citation type="journal article" date="2015" name="Fungal Genet. Biol.">
        <title>Evolution of novel wood decay mechanisms in Agaricales revealed by the genome sequences of Fistulina hepatica and Cylindrobasidium torrendii.</title>
        <authorList>
            <person name="Floudas D."/>
            <person name="Held B.W."/>
            <person name="Riley R."/>
            <person name="Nagy L.G."/>
            <person name="Koehler G."/>
            <person name="Ransdell A.S."/>
            <person name="Younus H."/>
            <person name="Chow J."/>
            <person name="Chiniquy J."/>
            <person name="Lipzen A."/>
            <person name="Tritt A."/>
            <person name="Sun H."/>
            <person name="Haridas S."/>
            <person name="LaButti K."/>
            <person name="Ohm R.A."/>
            <person name="Kues U."/>
            <person name="Blanchette R.A."/>
            <person name="Grigoriev I.V."/>
            <person name="Minto R.E."/>
            <person name="Hibbett D.S."/>
        </authorList>
    </citation>
    <scope>NUCLEOTIDE SEQUENCE [LARGE SCALE GENOMIC DNA]</scope>
    <source>
        <strain evidence="3 4">FP15055 ss-10</strain>
    </source>
</reference>
<dbReference type="Pfam" id="PF01693">
    <property type="entry name" value="Cauli_VI"/>
    <property type="match status" value="1"/>
</dbReference>
<accession>A0A0D7ARX4</accession>
<dbReference type="AlphaFoldDB" id="A0A0D7ARX4"/>
<evidence type="ECO:0000313" key="3">
    <source>
        <dbReference type="EMBL" id="KIY60967.1"/>
    </source>
</evidence>
<keyword evidence="4" id="KW-1185">Reference proteome</keyword>
<sequence>MQLISPEQKDDDDGGSDDSTMSTIILTSDSDYDTAPDTANDIGMWDIDPNLLRLMQSVELDDHGHPVNEQARLQGPSRRRSRSLTIPARARSASGGVARNRIRAARAAPAALLEQPARGTVAATGHAISETNAPARRAAVTALAGRSAHASAQIGDSITAPVARTPGSSHVHPSQAAIGDSVTAPVATARSSMDESDEDPPPPAYTAVDMNPVINQRVVHLEVAARPCLVSVVGHGVGVYPDTPHHRLYLAAQEEAVFEEYRTEAAGIRAYREAVERKLVGRPGYRLPSRLQTALVPLNAAERTVRNTAMVREGRRKRYYVVYFGRQPGIFDNWIEAGLSVYKIDTATNFPHYRDVWDITTSWSAARALFSNKQGLGRVISAHFD</sequence>
<evidence type="ECO:0000256" key="1">
    <source>
        <dbReference type="SAM" id="MobiDB-lite"/>
    </source>
</evidence>
<evidence type="ECO:0000259" key="2">
    <source>
        <dbReference type="Pfam" id="PF01693"/>
    </source>
</evidence>
<gene>
    <name evidence="3" type="ORF">CYLTODRAFT_447873</name>
</gene>
<feature type="domain" description="Ribonuclease H1 N-terminal" evidence="2">
    <location>
        <begin position="318"/>
        <end position="343"/>
    </location>
</feature>
<dbReference type="InterPro" id="IPR009027">
    <property type="entry name" value="Ribosomal_bL9/RNase_H1_N"/>
</dbReference>
<dbReference type="SUPFAM" id="SSF55658">
    <property type="entry name" value="L9 N-domain-like"/>
    <property type="match status" value="1"/>
</dbReference>
<feature type="region of interest" description="Disordered" evidence="1">
    <location>
        <begin position="62"/>
        <end position="97"/>
    </location>
</feature>
<proteinExistence type="predicted"/>
<dbReference type="Proteomes" id="UP000054007">
    <property type="component" value="Unassembled WGS sequence"/>
</dbReference>
<dbReference type="InterPro" id="IPR011320">
    <property type="entry name" value="RNase_H1_N"/>
</dbReference>
<feature type="region of interest" description="Disordered" evidence="1">
    <location>
        <begin position="164"/>
        <end position="202"/>
    </location>
</feature>
<organism evidence="3 4">
    <name type="scientific">Cylindrobasidium torrendii FP15055 ss-10</name>
    <dbReference type="NCBI Taxonomy" id="1314674"/>
    <lineage>
        <taxon>Eukaryota</taxon>
        <taxon>Fungi</taxon>
        <taxon>Dikarya</taxon>
        <taxon>Basidiomycota</taxon>
        <taxon>Agaricomycotina</taxon>
        <taxon>Agaricomycetes</taxon>
        <taxon>Agaricomycetidae</taxon>
        <taxon>Agaricales</taxon>
        <taxon>Marasmiineae</taxon>
        <taxon>Physalacriaceae</taxon>
        <taxon>Cylindrobasidium</taxon>
    </lineage>
</organism>
<feature type="region of interest" description="Disordered" evidence="1">
    <location>
        <begin position="1"/>
        <end position="33"/>
    </location>
</feature>
<dbReference type="EMBL" id="KN881125">
    <property type="protein sequence ID" value="KIY60967.1"/>
    <property type="molecule type" value="Genomic_DNA"/>
</dbReference>
<name>A0A0D7ARX4_9AGAR</name>